<dbReference type="EMBL" id="BMIJ01000003">
    <property type="protein sequence ID" value="GGB91089.1"/>
    <property type="molecule type" value="Genomic_DNA"/>
</dbReference>
<sequence>MDTGRGLCCSDACVKEVEEQNQIIDKSKRLYGIGKKSSVMPTGLIMHFFFGALFIGFGLFQSNQTGAVQWFLLLMGIGFLIVGVMGWYRNRNLNLNC</sequence>
<feature type="transmembrane region" description="Helical" evidence="1">
    <location>
        <begin position="38"/>
        <end position="61"/>
    </location>
</feature>
<feature type="transmembrane region" description="Helical" evidence="1">
    <location>
        <begin position="67"/>
        <end position="88"/>
    </location>
</feature>
<organism evidence="2 3">
    <name type="scientific">Marinobacterium zhoushanense</name>
    <dbReference type="NCBI Taxonomy" id="1679163"/>
    <lineage>
        <taxon>Bacteria</taxon>
        <taxon>Pseudomonadati</taxon>
        <taxon>Pseudomonadota</taxon>
        <taxon>Gammaproteobacteria</taxon>
        <taxon>Oceanospirillales</taxon>
        <taxon>Oceanospirillaceae</taxon>
        <taxon>Marinobacterium</taxon>
    </lineage>
</organism>
<proteinExistence type="predicted"/>
<reference evidence="3" key="1">
    <citation type="journal article" date="2019" name="Int. J. Syst. Evol. Microbiol.">
        <title>The Global Catalogue of Microorganisms (GCM) 10K type strain sequencing project: providing services to taxonomists for standard genome sequencing and annotation.</title>
        <authorList>
            <consortium name="The Broad Institute Genomics Platform"/>
            <consortium name="The Broad Institute Genome Sequencing Center for Infectious Disease"/>
            <person name="Wu L."/>
            <person name="Ma J."/>
        </authorList>
    </citation>
    <scope>NUCLEOTIDE SEQUENCE [LARGE SCALE GENOMIC DNA]</scope>
    <source>
        <strain evidence="3">CGMCC 1.15341</strain>
    </source>
</reference>
<name>A0ABQ1K7R3_9GAMM</name>
<evidence type="ECO:0000256" key="1">
    <source>
        <dbReference type="SAM" id="Phobius"/>
    </source>
</evidence>
<protein>
    <submittedName>
        <fullName evidence="2">Uncharacterized protein</fullName>
    </submittedName>
</protein>
<evidence type="ECO:0000313" key="2">
    <source>
        <dbReference type="EMBL" id="GGB91089.1"/>
    </source>
</evidence>
<keyword evidence="1" id="KW-0472">Membrane</keyword>
<accession>A0ABQ1K7R3</accession>
<gene>
    <name evidence="2" type="ORF">GCM10011352_16410</name>
</gene>
<keyword evidence="1" id="KW-0812">Transmembrane</keyword>
<keyword evidence="1" id="KW-1133">Transmembrane helix</keyword>
<comment type="caution">
    <text evidence="2">The sequence shown here is derived from an EMBL/GenBank/DDBJ whole genome shotgun (WGS) entry which is preliminary data.</text>
</comment>
<dbReference type="Proteomes" id="UP000629025">
    <property type="component" value="Unassembled WGS sequence"/>
</dbReference>
<keyword evidence="3" id="KW-1185">Reference proteome</keyword>
<evidence type="ECO:0000313" key="3">
    <source>
        <dbReference type="Proteomes" id="UP000629025"/>
    </source>
</evidence>